<evidence type="ECO:0000256" key="2">
    <source>
        <dbReference type="ARBA" id="ARBA00022490"/>
    </source>
</evidence>
<keyword evidence="4 8" id="KW-0663">Pyridoxal phosphate</keyword>
<evidence type="ECO:0000256" key="8">
    <source>
        <dbReference type="HAMAP-Rule" id="MF_00423"/>
    </source>
</evidence>
<comment type="function">
    <text evidence="8">Converts seryl-tRNA(Sec) to selenocysteinyl-tRNA(Sec) required for selenoprotein biosynthesis.</text>
</comment>
<dbReference type="KEGG" id="vgu:HYG85_17640"/>
<keyword evidence="3 8" id="KW-0808">Transferase</keyword>
<evidence type="ECO:0000313" key="10">
    <source>
        <dbReference type="EMBL" id="QUH30637.1"/>
    </source>
</evidence>
<comment type="similarity">
    <text evidence="7 8">Belongs to the SelA family.</text>
</comment>
<dbReference type="NCBIfam" id="TIGR00474">
    <property type="entry name" value="selA"/>
    <property type="match status" value="1"/>
</dbReference>
<dbReference type="SUPFAM" id="SSF53383">
    <property type="entry name" value="PLP-dependent transferases"/>
    <property type="match status" value="1"/>
</dbReference>
<organism evidence="10 11">
    <name type="scientific">Vallitalea guaymasensis</name>
    <dbReference type="NCBI Taxonomy" id="1185412"/>
    <lineage>
        <taxon>Bacteria</taxon>
        <taxon>Bacillati</taxon>
        <taxon>Bacillota</taxon>
        <taxon>Clostridia</taxon>
        <taxon>Lachnospirales</taxon>
        <taxon>Vallitaleaceae</taxon>
        <taxon>Vallitalea</taxon>
    </lineage>
</organism>
<keyword evidence="5 8" id="KW-0648">Protein biosynthesis</keyword>
<dbReference type="HAMAP" id="MF_00423">
    <property type="entry name" value="SelA"/>
    <property type="match status" value="1"/>
</dbReference>
<comment type="pathway">
    <text evidence="8">Aminoacyl-tRNA biosynthesis; selenocysteinyl-tRNA(Sec) biosynthesis; selenocysteinyl-tRNA(Sec) from L-seryl-tRNA(Sec) (bacterial route): step 1/1.</text>
</comment>
<dbReference type="EC" id="2.9.1.1" evidence="8"/>
<dbReference type="AlphaFoldDB" id="A0A8J8SDB9"/>
<dbReference type="PANTHER" id="PTHR32328">
    <property type="entry name" value="L-SERYL-TRNA(SEC) SELENIUM TRANSFERASE"/>
    <property type="match status" value="1"/>
</dbReference>
<dbReference type="GO" id="GO:0005737">
    <property type="term" value="C:cytoplasm"/>
    <property type="evidence" value="ECO:0007669"/>
    <property type="project" value="UniProtKB-SubCell"/>
</dbReference>
<feature type="modified residue" description="N6-(pyridoxal phosphate)lysine" evidence="8 9">
    <location>
        <position position="298"/>
    </location>
</feature>
<dbReference type="GO" id="GO:0001514">
    <property type="term" value="P:selenocysteine incorporation"/>
    <property type="evidence" value="ECO:0007669"/>
    <property type="project" value="UniProtKB-UniRule"/>
</dbReference>
<evidence type="ECO:0000256" key="3">
    <source>
        <dbReference type="ARBA" id="ARBA00022679"/>
    </source>
</evidence>
<dbReference type="EMBL" id="CP058561">
    <property type="protein sequence ID" value="QUH30637.1"/>
    <property type="molecule type" value="Genomic_DNA"/>
</dbReference>
<reference evidence="10 11" key="1">
    <citation type="submission" date="2020-07" db="EMBL/GenBank/DDBJ databases">
        <title>Vallitalea guaymasensis genome.</title>
        <authorList>
            <person name="Postec A."/>
        </authorList>
    </citation>
    <scope>NUCLEOTIDE SEQUENCE [LARGE SCALE GENOMIC DNA]</scope>
    <source>
        <strain evidence="10 11">Ra1766G1</strain>
    </source>
</reference>
<dbReference type="Pfam" id="PF03841">
    <property type="entry name" value="SelA"/>
    <property type="match status" value="1"/>
</dbReference>
<keyword evidence="2 8" id="KW-0963">Cytoplasm</keyword>
<comment type="subcellular location">
    <subcellularLocation>
        <location evidence="8">Cytoplasm</location>
    </subcellularLocation>
</comment>
<sequence length="470" mass="52744">MVNDILRKIPSTNEILEDHKILELVQQKGKIIIKDIIIKVTNNYRNKIISTSYHRQSDSKEDIYNFIIDEVIKYANSSEKKRLNRVINGTGIILHTNMGRAPLPKRAVDKINDVASSYCNLEYDLTTGKRGSRYDSVEELLIKLTGAESALVVNNNAAAVFLCINTLALDKEVIVARSEQVEIGGSFRIPEIIERSGAKMVEVGTTNKTYTRDYENAITEDTRILLKVHKSNYRIEGFTHEVSGEELVNLGNEKEIISVEDLGSGVLLDLQNFNLPYEPTVMDQVKKGLDIITFSGDKLLGGPQAGIIVGKKEFVEKIKVNPLTRMVRIDKMSLIALQEVLSIYVENKNVKEKIPIIDMLTKTSRTLSEEANILKEMMEEKIGNKIDVDIIEENNPVGGGSLPGITVKGVALYIRNSKIGANVLQSRLRDNTIPIICKIKNDGIILSMRTIKKDDYKHIADAFKNIIYEK</sequence>
<gene>
    <name evidence="8" type="primary">selA</name>
    <name evidence="10" type="ORF">HYG85_17640</name>
</gene>
<keyword evidence="11" id="KW-1185">Reference proteome</keyword>
<dbReference type="GO" id="GO:0004125">
    <property type="term" value="F:L-seryl-tRNA(Sec) selenium transferase activity"/>
    <property type="evidence" value="ECO:0007669"/>
    <property type="project" value="UniProtKB-UniRule"/>
</dbReference>
<dbReference type="InterPro" id="IPR015421">
    <property type="entry name" value="PyrdxlP-dep_Trfase_major"/>
</dbReference>
<evidence type="ECO:0000256" key="9">
    <source>
        <dbReference type="PIRSR" id="PIRSR618319-50"/>
    </source>
</evidence>
<evidence type="ECO:0000313" key="11">
    <source>
        <dbReference type="Proteomes" id="UP000677305"/>
    </source>
</evidence>
<evidence type="ECO:0000256" key="6">
    <source>
        <dbReference type="ARBA" id="ARBA00023266"/>
    </source>
</evidence>
<dbReference type="RefSeq" id="WP_212690780.1">
    <property type="nucleotide sequence ID" value="NZ_CP058561.1"/>
</dbReference>
<proteinExistence type="inferred from homology"/>
<dbReference type="GO" id="GO:0001717">
    <property type="term" value="P:conversion of seryl-tRNAsec to selenocys-tRNAsec"/>
    <property type="evidence" value="ECO:0007669"/>
    <property type="project" value="UniProtKB-UniRule"/>
</dbReference>
<comment type="catalytic activity">
    <reaction evidence="8">
        <text>L-seryl-tRNA(Sec) + selenophosphate + H(+) = L-selenocysteinyl-tRNA(Sec) + phosphate</text>
        <dbReference type="Rhea" id="RHEA:22728"/>
        <dbReference type="Rhea" id="RHEA-COMP:9742"/>
        <dbReference type="Rhea" id="RHEA-COMP:9743"/>
        <dbReference type="ChEBI" id="CHEBI:15378"/>
        <dbReference type="ChEBI" id="CHEBI:16144"/>
        <dbReference type="ChEBI" id="CHEBI:43474"/>
        <dbReference type="ChEBI" id="CHEBI:78533"/>
        <dbReference type="ChEBI" id="CHEBI:78573"/>
        <dbReference type="EC" id="2.9.1.1"/>
    </reaction>
</comment>
<dbReference type="InterPro" id="IPR015424">
    <property type="entry name" value="PyrdxlP-dep_Trfase"/>
</dbReference>
<dbReference type="Gene3D" id="3.90.1150.180">
    <property type="match status" value="1"/>
</dbReference>
<protein>
    <recommendedName>
        <fullName evidence="8">L-seryl-tRNA(Sec) selenium transferase</fullName>
        <ecNumber evidence="8">2.9.1.1</ecNumber>
    </recommendedName>
    <alternativeName>
        <fullName evidence="8">Selenocysteine synthase</fullName>
        <shortName evidence="8">Sec synthase</shortName>
    </alternativeName>
    <alternativeName>
        <fullName evidence="8">Selenocysteinyl-tRNA(Sec) synthase</fullName>
    </alternativeName>
</protein>
<accession>A0A8J8SDB9</accession>
<dbReference type="Gene3D" id="3.40.640.10">
    <property type="entry name" value="Type I PLP-dependent aspartate aminotransferase-like (Major domain)"/>
    <property type="match status" value="1"/>
</dbReference>
<evidence type="ECO:0000256" key="7">
    <source>
        <dbReference type="ARBA" id="ARBA00044507"/>
    </source>
</evidence>
<dbReference type="Proteomes" id="UP000677305">
    <property type="component" value="Chromosome"/>
</dbReference>
<evidence type="ECO:0000256" key="4">
    <source>
        <dbReference type="ARBA" id="ARBA00022898"/>
    </source>
</evidence>
<evidence type="ECO:0000256" key="1">
    <source>
        <dbReference type="ARBA" id="ARBA00001933"/>
    </source>
</evidence>
<comment type="cofactor">
    <cofactor evidence="1 8 9">
        <name>pyridoxal 5'-phosphate</name>
        <dbReference type="ChEBI" id="CHEBI:597326"/>
    </cofactor>
</comment>
<keyword evidence="6 8" id="KW-0711">Selenium</keyword>
<dbReference type="PANTHER" id="PTHR32328:SF0">
    <property type="entry name" value="L-SERYL-TRNA(SEC) SELENIUM TRANSFERASE"/>
    <property type="match status" value="1"/>
</dbReference>
<name>A0A8J8SDB9_9FIRM</name>
<dbReference type="UniPathway" id="UPA00906">
    <property type="reaction ID" value="UER00896"/>
</dbReference>
<dbReference type="InterPro" id="IPR018319">
    <property type="entry name" value="SelA-like"/>
</dbReference>
<evidence type="ECO:0000256" key="5">
    <source>
        <dbReference type="ARBA" id="ARBA00022917"/>
    </source>
</evidence>
<dbReference type="InterPro" id="IPR004534">
    <property type="entry name" value="SelA_trans"/>
</dbReference>